<proteinExistence type="inferred from homology"/>
<dbReference type="Proteomes" id="UP000626244">
    <property type="component" value="Unassembled WGS sequence"/>
</dbReference>
<sequence>MKIKLCILFLCCLLFLTSCWDQRLLSQSKLVYGVGADLEKDGKLLVTAVIQTIAQASKGTSEPVLTNVIVSSLANTFSDSRTKIMKKISGEYATSKARVLLFHEDLAKEDLYPVLDIIYRDPRSSLGAKVVISKDKAADILNLRVVEESLISEEILEIVTTAETSTLVPEENVQSICPTLFDPGEDITLPYLGKSNDKMIDVYGIALFNGRKYTGYNLYDEEPTLLLMMKNEMKKYAKFTLEVNPKEKDERNRFISVQVKSNKVKKEIKINKNKDITAEFNLNIKVEALEYPKDNLADQKEIKRLNKEISKQLTKKAEKLIKTLQLANCDAFGIGRELIAFHPKVWKSLDWEKAYPKITIKPNIKVEITSSGIIE</sequence>
<evidence type="ECO:0000313" key="12">
    <source>
        <dbReference type="Proteomes" id="UP000626244"/>
    </source>
</evidence>
<evidence type="ECO:0000256" key="7">
    <source>
        <dbReference type="ARBA" id="ARBA00023288"/>
    </source>
</evidence>
<evidence type="ECO:0000259" key="10">
    <source>
        <dbReference type="Pfam" id="PF25198"/>
    </source>
</evidence>
<dbReference type="PANTHER" id="PTHR35789">
    <property type="entry name" value="SPORE GERMINATION PROTEIN B3"/>
    <property type="match status" value="1"/>
</dbReference>
<feature type="domain" description="Spore germination protein N-terminal" evidence="10">
    <location>
        <begin position="21"/>
        <end position="192"/>
    </location>
</feature>
<evidence type="ECO:0000256" key="5">
    <source>
        <dbReference type="ARBA" id="ARBA00023136"/>
    </source>
</evidence>
<gene>
    <name evidence="11" type="primary">gerKC</name>
    <name evidence="11" type="ORF">GCM10007380_15930</name>
</gene>
<evidence type="ECO:0000256" key="8">
    <source>
        <dbReference type="SAM" id="SignalP"/>
    </source>
</evidence>
<keyword evidence="6" id="KW-0564">Palmitate</keyword>
<dbReference type="InterPro" id="IPR046953">
    <property type="entry name" value="Spore_GerAC-like_C"/>
</dbReference>
<dbReference type="Pfam" id="PF25198">
    <property type="entry name" value="Spore_GerAC_N"/>
    <property type="match status" value="1"/>
</dbReference>
<organism evidence="11 12">
    <name type="scientific">Gottfriedia solisilvae</name>
    <dbReference type="NCBI Taxonomy" id="1516104"/>
    <lineage>
        <taxon>Bacteria</taxon>
        <taxon>Bacillati</taxon>
        <taxon>Bacillota</taxon>
        <taxon>Bacilli</taxon>
        <taxon>Bacillales</taxon>
        <taxon>Bacillaceae</taxon>
        <taxon>Gottfriedia</taxon>
    </lineage>
</organism>
<evidence type="ECO:0000259" key="9">
    <source>
        <dbReference type="Pfam" id="PF05504"/>
    </source>
</evidence>
<keyword evidence="3" id="KW-0309">Germination</keyword>
<keyword evidence="12" id="KW-1185">Reference proteome</keyword>
<name>A0A8J3F168_9BACI</name>
<evidence type="ECO:0000256" key="6">
    <source>
        <dbReference type="ARBA" id="ARBA00023139"/>
    </source>
</evidence>
<keyword evidence="7" id="KW-0449">Lipoprotein</keyword>
<dbReference type="GO" id="GO:0009847">
    <property type="term" value="P:spore germination"/>
    <property type="evidence" value="ECO:0007669"/>
    <property type="project" value="InterPro"/>
</dbReference>
<dbReference type="PROSITE" id="PS51257">
    <property type="entry name" value="PROKAR_LIPOPROTEIN"/>
    <property type="match status" value="1"/>
</dbReference>
<accession>A0A8J3F168</accession>
<evidence type="ECO:0000256" key="4">
    <source>
        <dbReference type="ARBA" id="ARBA00022729"/>
    </source>
</evidence>
<feature type="signal peptide" evidence="8">
    <location>
        <begin position="1"/>
        <end position="20"/>
    </location>
</feature>
<comment type="caution">
    <text evidence="11">The sequence shown here is derived from an EMBL/GenBank/DDBJ whole genome shotgun (WGS) entry which is preliminary data.</text>
</comment>
<feature type="domain" description="Spore germination GerAC-like C-terminal" evidence="9">
    <location>
        <begin position="204"/>
        <end position="372"/>
    </location>
</feature>
<comment type="subcellular location">
    <subcellularLocation>
        <location evidence="1">Membrane</location>
        <topology evidence="1">Lipid-anchor</topology>
    </subcellularLocation>
</comment>
<evidence type="ECO:0000256" key="3">
    <source>
        <dbReference type="ARBA" id="ARBA00022544"/>
    </source>
</evidence>
<dbReference type="Gene3D" id="3.30.300.210">
    <property type="entry name" value="Nutrient germinant receptor protein C, domain 3"/>
    <property type="match status" value="1"/>
</dbReference>
<keyword evidence="4 8" id="KW-0732">Signal</keyword>
<keyword evidence="5" id="KW-0472">Membrane</keyword>
<feature type="chain" id="PRO_5038992148" evidence="8">
    <location>
        <begin position="21"/>
        <end position="375"/>
    </location>
</feature>
<dbReference type="AlphaFoldDB" id="A0A8J3F168"/>
<dbReference type="GO" id="GO:0016020">
    <property type="term" value="C:membrane"/>
    <property type="evidence" value="ECO:0007669"/>
    <property type="project" value="UniProtKB-SubCell"/>
</dbReference>
<dbReference type="Pfam" id="PF05504">
    <property type="entry name" value="Spore_GerAC"/>
    <property type="match status" value="1"/>
</dbReference>
<dbReference type="InterPro" id="IPR057336">
    <property type="entry name" value="GerAC_N"/>
</dbReference>
<evidence type="ECO:0000256" key="1">
    <source>
        <dbReference type="ARBA" id="ARBA00004635"/>
    </source>
</evidence>
<dbReference type="NCBIfam" id="TIGR02887">
    <property type="entry name" value="spore_ger_x_C"/>
    <property type="match status" value="1"/>
</dbReference>
<dbReference type="EMBL" id="BMHB01000001">
    <property type="protein sequence ID" value="GGI13041.1"/>
    <property type="molecule type" value="Genomic_DNA"/>
</dbReference>
<dbReference type="InterPro" id="IPR038501">
    <property type="entry name" value="Spore_GerAC_C_sf"/>
</dbReference>
<dbReference type="PANTHER" id="PTHR35789:SF1">
    <property type="entry name" value="SPORE GERMINATION PROTEIN B3"/>
    <property type="match status" value="1"/>
</dbReference>
<evidence type="ECO:0000313" key="11">
    <source>
        <dbReference type="EMBL" id="GGI13041.1"/>
    </source>
</evidence>
<dbReference type="OrthoDB" id="2370124at2"/>
<evidence type="ECO:0000256" key="2">
    <source>
        <dbReference type="ARBA" id="ARBA00007886"/>
    </source>
</evidence>
<dbReference type="InterPro" id="IPR008844">
    <property type="entry name" value="Spore_GerAC-like"/>
</dbReference>
<dbReference type="RefSeq" id="WP_087997995.1">
    <property type="nucleotide sequence ID" value="NZ_NETJ01000001.1"/>
</dbReference>
<reference evidence="12" key="1">
    <citation type="journal article" date="2019" name="Int. J. Syst. Evol. Microbiol.">
        <title>The Global Catalogue of Microorganisms (GCM) 10K type strain sequencing project: providing services to taxonomists for standard genome sequencing and annotation.</title>
        <authorList>
            <consortium name="The Broad Institute Genomics Platform"/>
            <consortium name="The Broad Institute Genome Sequencing Center for Infectious Disease"/>
            <person name="Wu L."/>
            <person name="Ma J."/>
        </authorList>
    </citation>
    <scope>NUCLEOTIDE SEQUENCE [LARGE SCALE GENOMIC DNA]</scope>
    <source>
        <strain evidence="12">CGMCC 1.14993</strain>
    </source>
</reference>
<protein>
    <submittedName>
        <fullName evidence="11">Germination protein</fullName>
    </submittedName>
</protein>
<comment type="similarity">
    <text evidence="2">Belongs to the GerABKC lipoprotein family.</text>
</comment>